<proteinExistence type="predicted"/>
<dbReference type="Proteomes" id="UP000661918">
    <property type="component" value="Unassembled WGS sequence"/>
</dbReference>
<name>A0ABQ2GST9_9DEIO</name>
<evidence type="ECO:0000313" key="3">
    <source>
        <dbReference type="Proteomes" id="UP000661918"/>
    </source>
</evidence>
<sequence length="56" mass="5742">MKRPLLLAVLGSLALASCNRMAAPDVSGTTKTAPFMAMLTSVDADKSSAGTPSTWT</sequence>
<dbReference type="RefSeq" id="WP_188904061.1">
    <property type="nucleotide sequence ID" value="NZ_BMOM01000015.1"/>
</dbReference>
<feature type="signal peptide" evidence="1">
    <location>
        <begin position="1"/>
        <end position="22"/>
    </location>
</feature>
<gene>
    <name evidence="2" type="ORF">GCM10010841_20220</name>
</gene>
<dbReference type="PROSITE" id="PS51257">
    <property type="entry name" value="PROKAR_LIPOPROTEIN"/>
    <property type="match status" value="1"/>
</dbReference>
<feature type="chain" id="PRO_5045944300" evidence="1">
    <location>
        <begin position="23"/>
        <end position="56"/>
    </location>
</feature>
<protein>
    <submittedName>
        <fullName evidence="2">Uncharacterized protein</fullName>
    </submittedName>
</protein>
<keyword evidence="1" id="KW-0732">Signal</keyword>
<comment type="caution">
    <text evidence="2">The sequence shown here is derived from an EMBL/GenBank/DDBJ whole genome shotgun (WGS) entry which is preliminary data.</text>
</comment>
<reference evidence="3" key="1">
    <citation type="journal article" date="2019" name="Int. J. Syst. Evol. Microbiol.">
        <title>The Global Catalogue of Microorganisms (GCM) 10K type strain sequencing project: providing services to taxonomists for standard genome sequencing and annotation.</title>
        <authorList>
            <consortium name="The Broad Institute Genomics Platform"/>
            <consortium name="The Broad Institute Genome Sequencing Center for Infectious Disease"/>
            <person name="Wu L."/>
            <person name="Ma J."/>
        </authorList>
    </citation>
    <scope>NUCLEOTIDE SEQUENCE [LARGE SCALE GENOMIC DNA]</scope>
    <source>
        <strain evidence="3">JCM 15443</strain>
    </source>
</reference>
<organism evidence="2 3">
    <name type="scientific">Deinococcus aerophilus</name>
    <dbReference type="NCBI Taxonomy" id="522488"/>
    <lineage>
        <taxon>Bacteria</taxon>
        <taxon>Thermotogati</taxon>
        <taxon>Deinococcota</taxon>
        <taxon>Deinococci</taxon>
        <taxon>Deinococcales</taxon>
        <taxon>Deinococcaceae</taxon>
        <taxon>Deinococcus</taxon>
    </lineage>
</organism>
<accession>A0ABQ2GST9</accession>
<evidence type="ECO:0000256" key="1">
    <source>
        <dbReference type="SAM" id="SignalP"/>
    </source>
</evidence>
<dbReference type="EMBL" id="BMOM01000015">
    <property type="protein sequence ID" value="GGM11623.1"/>
    <property type="molecule type" value="Genomic_DNA"/>
</dbReference>
<evidence type="ECO:0000313" key="2">
    <source>
        <dbReference type="EMBL" id="GGM11623.1"/>
    </source>
</evidence>
<keyword evidence="3" id="KW-1185">Reference proteome</keyword>